<comment type="similarity">
    <text evidence="2">Belongs to the G-protein coupled receptor 1 family.</text>
</comment>
<evidence type="ECO:0000256" key="5">
    <source>
        <dbReference type="ARBA" id="ARBA00023040"/>
    </source>
</evidence>
<dbReference type="GO" id="GO:0005886">
    <property type="term" value="C:plasma membrane"/>
    <property type="evidence" value="ECO:0007669"/>
    <property type="project" value="TreeGrafter"/>
</dbReference>
<name>A0AAV4TJK0_9ARAC</name>
<gene>
    <name evidence="11" type="primary">AVEN_70927_1</name>
    <name evidence="11" type="ORF">CDAR_489601</name>
</gene>
<evidence type="ECO:0000256" key="3">
    <source>
        <dbReference type="ARBA" id="ARBA00022692"/>
    </source>
</evidence>
<evidence type="ECO:0000259" key="10">
    <source>
        <dbReference type="PROSITE" id="PS50262"/>
    </source>
</evidence>
<accession>A0AAV4TJK0</accession>
<dbReference type="AlphaFoldDB" id="A0AAV4TJK0"/>
<dbReference type="GO" id="GO:0004930">
    <property type="term" value="F:G protein-coupled receptor activity"/>
    <property type="evidence" value="ECO:0007669"/>
    <property type="project" value="UniProtKB-KW"/>
</dbReference>
<keyword evidence="3 9" id="KW-0812">Transmembrane</keyword>
<keyword evidence="7" id="KW-0675">Receptor</keyword>
<feature type="transmembrane region" description="Helical" evidence="9">
    <location>
        <begin position="55"/>
        <end position="77"/>
    </location>
</feature>
<reference evidence="11 12" key="1">
    <citation type="submission" date="2021-06" db="EMBL/GenBank/DDBJ databases">
        <title>Caerostris darwini draft genome.</title>
        <authorList>
            <person name="Kono N."/>
            <person name="Arakawa K."/>
        </authorList>
    </citation>
    <scope>NUCLEOTIDE SEQUENCE [LARGE SCALE GENOMIC DNA]</scope>
</reference>
<evidence type="ECO:0000313" key="12">
    <source>
        <dbReference type="Proteomes" id="UP001054837"/>
    </source>
</evidence>
<dbReference type="Proteomes" id="UP001054837">
    <property type="component" value="Unassembled WGS sequence"/>
</dbReference>
<evidence type="ECO:0000256" key="2">
    <source>
        <dbReference type="ARBA" id="ARBA00010663"/>
    </source>
</evidence>
<dbReference type="PROSITE" id="PS50262">
    <property type="entry name" value="G_PROTEIN_RECEP_F1_2"/>
    <property type="match status" value="1"/>
</dbReference>
<dbReference type="PRINTS" id="PR00237">
    <property type="entry name" value="GPCRRHODOPSN"/>
</dbReference>
<evidence type="ECO:0000256" key="4">
    <source>
        <dbReference type="ARBA" id="ARBA00022989"/>
    </source>
</evidence>
<feature type="transmembrane region" description="Helical" evidence="9">
    <location>
        <begin position="89"/>
        <end position="109"/>
    </location>
</feature>
<dbReference type="SUPFAM" id="SSF81321">
    <property type="entry name" value="Family A G protein-coupled receptor-like"/>
    <property type="match status" value="1"/>
</dbReference>
<keyword evidence="8" id="KW-0807">Transducer</keyword>
<evidence type="ECO:0000256" key="6">
    <source>
        <dbReference type="ARBA" id="ARBA00023136"/>
    </source>
</evidence>
<dbReference type="Pfam" id="PF00001">
    <property type="entry name" value="7tm_1"/>
    <property type="match status" value="1"/>
</dbReference>
<evidence type="ECO:0000256" key="8">
    <source>
        <dbReference type="ARBA" id="ARBA00023224"/>
    </source>
</evidence>
<comment type="caution">
    <text evidence="11">The sequence shown here is derived from an EMBL/GenBank/DDBJ whole genome shotgun (WGS) entry which is preliminary data.</text>
</comment>
<keyword evidence="5" id="KW-0297">G-protein coupled receptor</keyword>
<dbReference type="PANTHER" id="PTHR45695:SF28">
    <property type="entry name" value="G-PROTEIN COUPLED RECEPTORS FAMILY 1 PROFILE DOMAIN-CONTAINING PROTEIN"/>
    <property type="match status" value="1"/>
</dbReference>
<dbReference type="InterPro" id="IPR000276">
    <property type="entry name" value="GPCR_Rhodpsn"/>
</dbReference>
<keyword evidence="4 9" id="KW-1133">Transmembrane helix</keyword>
<sequence length="143" mass="16203">MESFPNQNNSMSEMIEEISLDETNQCDFQLNFSAYDFPNESLLTEPLSWEEYVKIVFYVIVLVVALMGNISVILTVALNQSMRTTINLYLVNLAVADLLICLCCMWVPLANSITKPLYSLGSFICKLNPFAQSKSFSILFSQF</sequence>
<organism evidence="11 12">
    <name type="scientific">Caerostris darwini</name>
    <dbReference type="NCBI Taxonomy" id="1538125"/>
    <lineage>
        <taxon>Eukaryota</taxon>
        <taxon>Metazoa</taxon>
        <taxon>Ecdysozoa</taxon>
        <taxon>Arthropoda</taxon>
        <taxon>Chelicerata</taxon>
        <taxon>Arachnida</taxon>
        <taxon>Araneae</taxon>
        <taxon>Araneomorphae</taxon>
        <taxon>Entelegynae</taxon>
        <taxon>Araneoidea</taxon>
        <taxon>Araneidae</taxon>
        <taxon>Caerostris</taxon>
    </lineage>
</organism>
<protein>
    <submittedName>
        <fullName evidence="11">G_PROTEIN_RECEP_F1_2 domain-containing protein</fullName>
    </submittedName>
</protein>
<proteinExistence type="inferred from homology"/>
<evidence type="ECO:0000313" key="11">
    <source>
        <dbReference type="EMBL" id="GIY44163.1"/>
    </source>
</evidence>
<keyword evidence="6 9" id="KW-0472">Membrane</keyword>
<dbReference type="InterPro" id="IPR017452">
    <property type="entry name" value="GPCR_Rhodpsn_7TM"/>
</dbReference>
<evidence type="ECO:0000256" key="9">
    <source>
        <dbReference type="SAM" id="Phobius"/>
    </source>
</evidence>
<dbReference type="PANTHER" id="PTHR45695">
    <property type="entry name" value="LEUCOKININ RECEPTOR-RELATED"/>
    <property type="match status" value="1"/>
</dbReference>
<dbReference type="EMBL" id="BPLQ01009469">
    <property type="protein sequence ID" value="GIY44163.1"/>
    <property type="molecule type" value="Genomic_DNA"/>
</dbReference>
<feature type="domain" description="G-protein coupled receptors family 1 profile" evidence="10">
    <location>
        <begin position="68"/>
        <end position="127"/>
    </location>
</feature>
<dbReference type="Gene3D" id="1.20.1070.10">
    <property type="entry name" value="Rhodopsin 7-helix transmembrane proteins"/>
    <property type="match status" value="1"/>
</dbReference>
<evidence type="ECO:0000256" key="1">
    <source>
        <dbReference type="ARBA" id="ARBA00004141"/>
    </source>
</evidence>
<keyword evidence="12" id="KW-1185">Reference proteome</keyword>
<comment type="subcellular location">
    <subcellularLocation>
        <location evidence="1">Membrane</location>
        <topology evidence="1">Multi-pass membrane protein</topology>
    </subcellularLocation>
</comment>
<evidence type="ECO:0000256" key="7">
    <source>
        <dbReference type="ARBA" id="ARBA00023170"/>
    </source>
</evidence>